<reference evidence="8 9" key="1">
    <citation type="submission" date="2020-03" db="EMBL/GenBank/DDBJ databases">
        <title>Genomic analysis of Bacteroides faecium CBA7301.</title>
        <authorList>
            <person name="Kim J."/>
            <person name="Roh S.W."/>
        </authorList>
    </citation>
    <scope>NUCLEOTIDE SEQUENCE [LARGE SCALE GENOMIC DNA]</scope>
    <source>
        <strain evidence="8 9">CBA7301</strain>
    </source>
</reference>
<evidence type="ECO:0000259" key="7">
    <source>
        <dbReference type="PROSITE" id="PS50206"/>
    </source>
</evidence>
<dbReference type="InterPro" id="IPR036291">
    <property type="entry name" value="NAD(P)-bd_dom_sf"/>
</dbReference>
<sequence>MKKLLTIVAIGLVLFTSQTVYAKGTKLKKNFTPVKVETPARPVGQKDVIQLVAPKLETVRVGFIGLGMRGPGAVERWTHIPGTQIVALCDLIPGRASGAQEILKKAGRPEAVLYSGDEEAWKKLCERDDIDLVYIATDWKHHAEMGVYAMEHGKHVAIEVPAAMTLDEIWQLINTSEKTRKHCMQLENCVYDFFELTSLNMARQGVFGEVLHVEGAYIHNLEDFWPYYWNNWRMEYNREHRGDVYATHGMGPACQVLGIHRGDRMTTLVAMDTKAVNGPAYIKNKTGKKVDNFQNGDQTTTLIRTENGKTMLIQHNVMTPRPYSRMYQIVGADGYASKYPIEEYCLRPAQVDSKDVPNHEQLNMHGSVPEDVKKALMDKYKDPIHKELEETAKKIGGHGGMDFIMDYRLAYCLQNGLPLDMDVYDLAEWCCMAELTRLSIENNSAPVEIPDFTRGGWNKVQGYRHAFAQ</sequence>
<gene>
    <name evidence="8" type="ORF">BacF7301_11015</name>
</gene>
<dbReference type="PROSITE" id="PS50206">
    <property type="entry name" value="RHODANESE_3"/>
    <property type="match status" value="1"/>
</dbReference>
<proteinExistence type="inferred from homology"/>
<dbReference type="GO" id="GO:0016798">
    <property type="term" value="F:hydrolase activity, acting on glycosyl bonds"/>
    <property type="evidence" value="ECO:0007669"/>
    <property type="project" value="UniProtKB-KW"/>
</dbReference>
<dbReference type="SUPFAM" id="SSF55347">
    <property type="entry name" value="Glyceraldehyde-3-phosphate dehydrogenase-like, C-terminal domain"/>
    <property type="match status" value="1"/>
</dbReference>
<evidence type="ECO:0000256" key="4">
    <source>
        <dbReference type="ARBA" id="ARBA00023027"/>
    </source>
</evidence>
<keyword evidence="3" id="KW-0378">Hydrolase</keyword>
<comment type="cofactor">
    <cofactor evidence="1">
        <name>NAD(+)</name>
        <dbReference type="ChEBI" id="CHEBI:57540"/>
    </cofactor>
</comment>
<protein>
    <submittedName>
        <fullName evidence="8">Gfo/Idh/MocA family oxidoreductase</fullName>
    </submittedName>
</protein>
<evidence type="ECO:0000256" key="5">
    <source>
        <dbReference type="ARBA" id="ARBA00023295"/>
    </source>
</evidence>
<name>A0A6H0KWP2_9BACE</name>
<dbReference type="RefSeq" id="WP_167967173.1">
    <property type="nucleotide sequence ID" value="NZ_CP050831.1"/>
</dbReference>
<dbReference type="InterPro" id="IPR049303">
    <property type="entry name" value="Glyco_hydro_109_C"/>
</dbReference>
<dbReference type="Gene3D" id="3.40.50.720">
    <property type="entry name" value="NAD(P)-binding Rossmann-like Domain"/>
    <property type="match status" value="1"/>
</dbReference>
<organism evidence="8 9">
    <name type="scientific">Bacteroides faecium</name>
    <dbReference type="NCBI Taxonomy" id="2715212"/>
    <lineage>
        <taxon>Bacteria</taxon>
        <taxon>Pseudomonadati</taxon>
        <taxon>Bacteroidota</taxon>
        <taxon>Bacteroidia</taxon>
        <taxon>Bacteroidales</taxon>
        <taxon>Bacteroidaceae</taxon>
        <taxon>Bacteroides</taxon>
    </lineage>
</organism>
<dbReference type="KEGG" id="bfc:BacF7301_11015"/>
<dbReference type="PANTHER" id="PTHR43818">
    <property type="entry name" value="BCDNA.GH03377"/>
    <property type="match status" value="1"/>
</dbReference>
<dbReference type="Pfam" id="PF21252">
    <property type="entry name" value="Glyco_hydro_109_C"/>
    <property type="match status" value="1"/>
</dbReference>
<evidence type="ECO:0000256" key="3">
    <source>
        <dbReference type="ARBA" id="ARBA00022801"/>
    </source>
</evidence>
<dbReference type="Pfam" id="PF01408">
    <property type="entry name" value="GFO_IDH_MocA"/>
    <property type="match status" value="1"/>
</dbReference>
<keyword evidence="6" id="KW-0732">Signal</keyword>
<evidence type="ECO:0000256" key="6">
    <source>
        <dbReference type="SAM" id="SignalP"/>
    </source>
</evidence>
<dbReference type="PANTHER" id="PTHR43818:SF1">
    <property type="entry name" value="GLYCOSYL HYDROLASE FAMILY 109 PROTEIN"/>
    <property type="match status" value="1"/>
</dbReference>
<feature type="chain" id="PRO_5026068048" evidence="6">
    <location>
        <begin position="23"/>
        <end position="469"/>
    </location>
</feature>
<dbReference type="GO" id="GO:0000166">
    <property type="term" value="F:nucleotide binding"/>
    <property type="evidence" value="ECO:0007669"/>
    <property type="project" value="InterPro"/>
</dbReference>
<keyword evidence="9" id="KW-1185">Reference proteome</keyword>
<dbReference type="InterPro" id="IPR001763">
    <property type="entry name" value="Rhodanese-like_dom"/>
</dbReference>
<evidence type="ECO:0000256" key="1">
    <source>
        <dbReference type="ARBA" id="ARBA00001911"/>
    </source>
</evidence>
<dbReference type="SUPFAM" id="SSF51735">
    <property type="entry name" value="NAD(P)-binding Rossmann-fold domains"/>
    <property type="match status" value="1"/>
</dbReference>
<evidence type="ECO:0000256" key="2">
    <source>
        <dbReference type="ARBA" id="ARBA00009329"/>
    </source>
</evidence>
<feature type="signal peptide" evidence="6">
    <location>
        <begin position="1"/>
        <end position="22"/>
    </location>
</feature>
<dbReference type="Gene3D" id="3.30.360.10">
    <property type="entry name" value="Dihydrodipicolinate Reductase, domain 2"/>
    <property type="match status" value="1"/>
</dbReference>
<keyword evidence="4" id="KW-0520">NAD</keyword>
<dbReference type="AlphaFoldDB" id="A0A6H0KWP2"/>
<comment type="similarity">
    <text evidence="2">Belongs to the Gfo/Idh/MocA family. Glycosyl hydrolase 109 subfamily.</text>
</comment>
<accession>A0A6H0KWP2</accession>
<dbReference type="EMBL" id="CP050831">
    <property type="protein sequence ID" value="QIU97481.1"/>
    <property type="molecule type" value="Genomic_DNA"/>
</dbReference>
<evidence type="ECO:0000313" key="9">
    <source>
        <dbReference type="Proteomes" id="UP000501780"/>
    </source>
</evidence>
<dbReference type="Proteomes" id="UP000501780">
    <property type="component" value="Chromosome"/>
</dbReference>
<dbReference type="InterPro" id="IPR050463">
    <property type="entry name" value="Gfo/Idh/MocA_oxidrdct_glycsds"/>
</dbReference>
<feature type="domain" description="Rhodanese" evidence="7">
    <location>
        <begin position="81"/>
        <end position="126"/>
    </location>
</feature>
<dbReference type="InterPro" id="IPR000683">
    <property type="entry name" value="Gfo/Idh/MocA-like_OxRdtase_N"/>
</dbReference>
<evidence type="ECO:0000313" key="8">
    <source>
        <dbReference type="EMBL" id="QIU97481.1"/>
    </source>
</evidence>
<keyword evidence="5" id="KW-0326">Glycosidase</keyword>